<dbReference type="PANTHER" id="PTHR31225">
    <property type="entry name" value="OS04G0344100 PROTEIN-RELATED"/>
    <property type="match status" value="1"/>
</dbReference>
<dbReference type="GO" id="GO:0016114">
    <property type="term" value="P:terpenoid biosynthetic process"/>
    <property type="evidence" value="ECO:0007669"/>
    <property type="project" value="InterPro"/>
</dbReference>
<evidence type="ECO:0000259" key="2">
    <source>
        <dbReference type="Pfam" id="PF01397"/>
    </source>
</evidence>
<dbReference type="InterPro" id="IPR008949">
    <property type="entry name" value="Isoprenoid_synthase_dom_sf"/>
</dbReference>
<accession>A0A3L6E907</accession>
<dbReference type="EMBL" id="NCVQ01000007">
    <property type="protein sequence ID" value="PWZ17290.1"/>
    <property type="molecule type" value="Genomic_DNA"/>
</dbReference>
<comment type="caution">
    <text evidence="3">The sequence shown here is derived from an EMBL/GenBank/DDBJ whole genome shotgun (WGS) entry which is preliminary data.</text>
</comment>
<sequence length="260" mass="28128">MAGITGVVNMKLAARPSSGRHSRGCRPAVVPSAGKQMLLVRRHPPGSASWPTRATGGGGGGVPAGATAADSSGQAKEEEEEDRASRNTSSFEPSIWGDFFLTYSSPLATSSAQKARMVHRAEQLNEQVAKLIAASDVVFAKFRDEQGGFAANNPRDLLNLYNAACLRTHGETILDEAASFTSKCLKSLAPYTYMEASLASEIKRALEIPHPRSVRIYAAKSRIAEYGKQTEANELVLELAKLNYNLVQLQHQEELKIITR</sequence>
<dbReference type="PANTHER" id="PTHR31225:SF228">
    <property type="entry name" value="ALPHA-TERPINEOL SYNTHASE, CHLOROPLASTIC"/>
    <property type="match status" value="1"/>
</dbReference>
<gene>
    <name evidence="3" type="primary">TPS2_2</name>
    <name evidence="3" type="ORF">Zm00014a_025077</name>
</gene>
<proteinExistence type="predicted"/>
<dbReference type="InterPro" id="IPR036965">
    <property type="entry name" value="Terpene_synth_N_sf"/>
</dbReference>
<dbReference type="SUPFAM" id="SSF48239">
    <property type="entry name" value="Terpenoid cyclases/Protein prenyltransferases"/>
    <property type="match status" value="1"/>
</dbReference>
<dbReference type="InterPro" id="IPR050148">
    <property type="entry name" value="Terpene_synthase-like"/>
</dbReference>
<dbReference type="AlphaFoldDB" id="A0A3L6E907"/>
<dbReference type="InterPro" id="IPR001906">
    <property type="entry name" value="Terpene_synth_N"/>
</dbReference>
<dbReference type="InterPro" id="IPR008930">
    <property type="entry name" value="Terpenoid_cyclase/PrenylTrfase"/>
</dbReference>
<name>A0A3L6E907_MAIZE</name>
<dbReference type="Proteomes" id="UP000251960">
    <property type="component" value="Chromosome 6"/>
</dbReference>
<dbReference type="Pfam" id="PF01397">
    <property type="entry name" value="Terpene_synth"/>
    <property type="match status" value="1"/>
</dbReference>
<dbReference type="Gene3D" id="1.50.10.130">
    <property type="entry name" value="Terpene synthase, N-terminal domain"/>
    <property type="match status" value="1"/>
</dbReference>
<dbReference type="SUPFAM" id="SSF48576">
    <property type="entry name" value="Terpenoid synthases"/>
    <property type="match status" value="1"/>
</dbReference>
<evidence type="ECO:0000313" key="3">
    <source>
        <dbReference type="EMBL" id="PWZ17290.1"/>
    </source>
</evidence>
<dbReference type="GO" id="GO:0010333">
    <property type="term" value="F:terpene synthase activity"/>
    <property type="evidence" value="ECO:0007669"/>
    <property type="project" value="InterPro"/>
</dbReference>
<evidence type="ECO:0000256" key="1">
    <source>
        <dbReference type="SAM" id="MobiDB-lite"/>
    </source>
</evidence>
<organism evidence="3">
    <name type="scientific">Zea mays</name>
    <name type="common">Maize</name>
    <dbReference type="NCBI Taxonomy" id="4577"/>
    <lineage>
        <taxon>Eukaryota</taxon>
        <taxon>Viridiplantae</taxon>
        <taxon>Streptophyta</taxon>
        <taxon>Embryophyta</taxon>
        <taxon>Tracheophyta</taxon>
        <taxon>Spermatophyta</taxon>
        <taxon>Magnoliopsida</taxon>
        <taxon>Liliopsida</taxon>
        <taxon>Poales</taxon>
        <taxon>Poaceae</taxon>
        <taxon>PACMAD clade</taxon>
        <taxon>Panicoideae</taxon>
        <taxon>Andropogonodae</taxon>
        <taxon>Andropogoneae</taxon>
        <taxon>Tripsacinae</taxon>
        <taxon>Zea</taxon>
    </lineage>
</organism>
<feature type="domain" description="Terpene synthase N-terminal" evidence="2">
    <location>
        <begin position="135"/>
        <end position="206"/>
    </location>
</feature>
<protein>
    <submittedName>
        <fullName evidence="3">Beta-sesquiphellandrene synthase</fullName>
    </submittedName>
</protein>
<feature type="region of interest" description="Disordered" evidence="1">
    <location>
        <begin position="13"/>
        <end position="90"/>
    </location>
</feature>
<reference evidence="3" key="1">
    <citation type="journal article" date="2018" name="Nat. Genet.">
        <title>Extensive intraspecific gene order and gene structural variations between Mo17 and other maize genomes.</title>
        <authorList>
            <person name="Sun S."/>
            <person name="Zhou Y."/>
            <person name="Chen J."/>
            <person name="Shi J."/>
            <person name="Zhao H."/>
            <person name="Zhao H."/>
            <person name="Song W."/>
            <person name="Zhang M."/>
            <person name="Cui Y."/>
            <person name="Dong X."/>
            <person name="Liu H."/>
            <person name="Ma X."/>
            <person name="Jiao Y."/>
            <person name="Wang B."/>
            <person name="Wei X."/>
            <person name="Stein J.C."/>
            <person name="Glaubitz J.C."/>
            <person name="Lu F."/>
            <person name="Yu G."/>
            <person name="Liang C."/>
            <person name="Fengler K."/>
            <person name="Li B."/>
            <person name="Rafalski A."/>
            <person name="Schnable P.S."/>
            <person name="Ware D.H."/>
            <person name="Buckler E.S."/>
            <person name="Lai J."/>
        </authorList>
    </citation>
    <scope>NUCLEOTIDE SEQUENCE [LARGE SCALE GENOMIC DNA]</scope>
    <source>
        <tissue evidence="3">Seedling</tissue>
    </source>
</reference>